<gene>
    <name evidence="2" type="ORF">Tco_0773652</name>
</gene>
<evidence type="ECO:0000313" key="2">
    <source>
        <dbReference type="EMBL" id="GJS91016.1"/>
    </source>
</evidence>
<feature type="compositionally biased region" description="Polar residues" evidence="1">
    <location>
        <begin position="128"/>
        <end position="143"/>
    </location>
</feature>
<accession>A0ABQ4ZNK6</accession>
<name>A0ABQ4ZNK6_9ASTR</name>
<organism evidence="2 3">
    <name type="scientific">Tanacetum coccineum</name>
    <dbReference type="NCBI Taxonomy" id="301880"/>
    <lineage>
        <taxon>Eukaryota</taxon>
        <taxon>Viridiplantae</taxon>
        <taxon>Streptophyta</taxon>
        <taxon>Embryophyta</taxon>
        <taxon>Tracheophyta</taxon>
        <taxon>Spermatophyta</taxon>
        <taxon>Magnoliopsida</taxon>
        <taxon>eudicotyledons</taxon>
        <taxon>Gunneridae</taxon>
        <taxon>Pentapetalae</taxon>
        <taxon>asterids</taxon>
        <taxon>campanulids</taxon>
        <taxon>Asterales</taxon>
        <taxon>Asteraceae</taxon>
        <taxon>Asteroideae</taxon>
        <taxon>Anthemideae</taxon>
        <taxon>Anthemidinae</taxon>
        <taxon>Tanacetum</taxon>
    </lineage>
</organism>
<feature type="region of interest" description="Disordered" evidence="1">
    <location>
        <begin position="1"/>
        <end position="153"/>
    </location>
</feature>
<reference evidence="2" key="2">
    <citation type="submission" date="2022-01" db="EMBL/GenBank/DDBJ databases">
        <authorList>
            <person name="Yamashiro T."/>
            <person name="Shiraishi A."/>
            <person name="Satake H."/>
            <person name="Nakayama K."/>
        </authorList>
    </citation>
    <scope>NUCLEOTIDE SEQUENCE</scope>
</reference>
<keyword evidence="3" id="KW-1185">Reference proteome</keyword>
<evidence type="ECO:0000256" key="1">
    <source>
        <dbReference type="SAM" id="MobiDB-lite"/>
    </source>
</evidence>
<evidence type="ECO:0000313" key="3">
    <source>
        <dbReference type="Proteomes" id="UP001151760"/>
    </source>
</evidence>
<proteinExistence type="predicted"/>
<feature type="compositionally biased region" description="Low complexity" evidence="1">
    <location>
        <begin position="1"/>
        <end position="10"/>
    </location>
</feature>
<dbReference type="Proteomes" id="UP001151760">
    <property type="component" value="Unassembled WGS sequence"/>
</dbReference>
<dbReference type="EMBL" id="BQNB010011472">
    <property type="protein sequence ID" value="GJS91016.1"/>
    <property type="molecule type" value="Genomic_DNA"/>
</dbReference>
<protein>
    <submittedName>
        <fullName evidence="2">Uncharacterized protein</fullName>
    </submittedName>
</protein>
<reference evidence="2" key="1">
    <citation type="journal article" date="2022" name="Int. J. Mol. Sci.">
        <title>Draft Genome of Tanacetum Coccineum: Genomic Comparison of Closely Related Tanacetum-Family Plants.</title>
        <authorList>
            <person name="Yamashiro T."/>
            <person name="Shiraishi A."/>
            <person name="Nakayama K."/>
            <person name="Satake H."/>
        </authorList>
    </citation>
    <scope>NUCLEOTIDE SEQUENCE</scope>
</reference>
<comment type="caution">
    <text evidence="2">The sequence shown here is derived from an EMBL/GenBank/DDBJ whole genome shotgun (WGS) entry which is preliminary data.</text>
</comment>
<feature type="compositionally biased region" description="Polar residues" evidence="1">
    <location>
        <begin position="92"/>
        <end position="113"/>
    </location>
</feature>
<sequence length="175" mass="19098">MSSSQHPPSKLSKKPKISVRPVWIKKMSTCHPSNEFDTPTPMPKPLSPCNEPSKENSPIAQSNQASPQPYSPINLASPQPYSPPLSDPCVTRVSQAQIPPQSVNQTQFTQPSFPYSPPLINPYVASVLQAQSSPSPQGDNQTQPPSPPSPSREMLVDEINQLQDLSNLLAMHLLN</sequence>
<feature type="compositionally biased region" description="Polar residues" evidence="1">
    <location>
        <begin position="55"/>
        <end position="68"/>
    </location>
</feature>